<dbReference type="Pfam" id="PF02434">
    <property type="entry name" value="Fringe"/>
    <property type="match status" value="1"/>
</dbReference>
<sequence>MEPLRRGCRRACTNSCSKARDGRCHDGWLGDETPVGRPDCPLGSDCADCGARQLCGLPGTKLTLPLAVLPNAQTTSLRLSQIIFMVMGSTRYRQRTLRTQRTWCSIDGVRCLFFSDDSPVAGGDSVGHSELDREPFPSVRVRAPRPPRSCCTRRGRSKSFFCEHHRLITLQAQYRFLPALQVVRTSAAFKAGKFRWVVLVDDDSFVFPRRLRWLLSRLDYRKLVYLGDFGSSGEATQMHIPHFACGGGGSILSAAALERMELMDCLRQFRGRCMQSDWMIGGCARRHNVSFLRELGCGTCDPRRIDVKAIYSRLKEDRCFFLQNADAIAKHLPSGAHSPAILHGLGTAEATESFFWKHASHFNRTGSQGHATRIS</sequence>
<proteinExistence type="predicted"/>
<dbReference type="PANTHER" id="PTHR10811">
    <property type="entry name" value="FRINGE-RELATED"/>
    <property type="match status" value="1"/>
</dbReference>
<dbReference type="InterPro" id="IPR003378">
    <property type="entry name" value="Fringe-like_glycosylTrfase"/>
</dbReference>
<evidence type="ECO:0000256" key="5">
    <source>
        <dbReference type="ARBA" id="ARBA00022968"/>
    </source>
</evidence>
<keyword evidence="4" id="KW-0812">Transmembrane</keyword>
<dbReference type="Gene3D" id="3.90.550.50">
    <property type="match status" value="1"/>
</dbReference>
<dbReference type="GO" id="GO:0012505">
    <property type="term" value="C:endomembrane system"/>
    <property type="evidence" value="ECO:0007669"/>
    <property type="project" value="UniProtKB-SubCell"/>
</dbReference>
<evidence type="ECO:0000256" key="3">
    <source>
        <dbReference type="ARBA" id="ARBA00022679"/>
    </source>
</evidence>
<gene>
    <name evidence="10" type="ORF">AB1Y20_003167</name>
</gene>
<evidence type="ECO:0000256" key="1">
    <source>
        <dbReference type="ARBA" id="ARBA00004606"/>
    </source>
</evidence>
<comment type="caution">
    <text evidence="10">The sequence shown here is derived from an EMBL/GenBank/DDBJ whole genome shotgun (WGS) entry which is preliminary data.</text>
</comment>
<dbReference type="GO" id="GO:0016757">
    <property type="term" value="F:glycosyltransferase activity"/>
    <property type="evidence" value="ECO:0007669"/>
    <property type="project" value="UniProtKB-KW"/>
</dbReference>
<dbReference type="Proteomes" id="UP001515480">
    <property type="component" value="Unassembled WGS sequence"/>
</dbReference>
<name>A0AB34JCM8_PRYPA</name>
<keyword evidence="3" id="KW-0808">Transferase</keyword>
<protein>
    <recommendedName>
        <fullName evidence="9">Fringe-like glycosyltransferase domain-containing protein</fullName>
    </recommendedName>
</protein>
<evidence type="ECO:0000259" key="9">
    <source>
        <dbReference type="Pfam" id="PF02434"/>
    </source>
</evidence>
<evidence type="ECO:0000256" key="7">
    <source>
        <dbReference type="ARBA" id="ARBA00023136"/>
    </source>
</evidence>
<keyword evidence="7" id="KW-0472">Membrane</keyword>
<dbReference type="GO" id="GO:0016020">
    <property type="term" value="C:membrane"/>
    <property type="evidence" value="ECO:0007669"/>
    <property type="project" value="UniProtKB-SubCell"/>
</dbReference>
<reference evidence="10 11" key="1">
    <citation type="journal article" date="2024" name="Science">
        <title>Giant polyketide synthase enzymes in the biosynthesis of giant marine polyether toxins.</title>
        <authorList>
            <person name="Fallon T.R."/>
            <person name="Shende V.V."/>
            <person name="Wierzbicki I.H."/>
            <person name="Pendleton A.L."/>
            <person name="Watervoot N.F."/>
            <person name="Auber R.P."/>
            <person name="Gonzalez D.J."/>
            <person name="Wisecaver J.H."/>
            <person name="Moore B.S."/>
        </authorList>
    </citation>
    <scope>NUCLEOTIDE SEQUENCE [LARGE SCALE GENOMIC DNA]</scope>
    <source>
        <strain evidence="10 11">12B1</strain>
    </source>
</reference>
<evidence type="ECO:0000256" key="8">
    <source>
        <dbReference type="ARBA" id="ARBA00037847"/>
    </source>
</evidence>
<comment type="subcellular location">
    <subcellularLocation>
        <location evidence="8">Endomembrane system</location>
        <topology evidence="8">Single-pass membrane protein</topology>
    </subcellularLocation>
    <subcellularLocation>
        <location evidence="1">Membrane</location>
        <topology evidence="1">Single-pass type II membrane protein</topology>
    </subcellularLocation>
</comment>
<accession>A0AB34JCM8</accession>
<organism evidence="10 11">
    <name type="scientific">Prymnesium parvum</name>
    <name type="common">Toxic golden alga</name>
    <dbReference type="NCBI Taxonomy" id="97485"/>
    <lineage>
        <taxon>Eukaryota</taxon>
        <taxon>Haptista</taxon>
        <taxon>Haptophyta</taxon>
        <taxon>Prymnesiophyceae</taxon>
        <taxon>Prymnesiales</taxon>
        <taxon>Prymnesiaceae</taxon>
        <taxon>Prymnesium</taxon>
    </lineage>
</organism>
<keyword evidence="2" id="KW-0328">Glycosyltransferase</keyword>
<evidence type="ECO:0000313" key="11">
    <source>
        <dbReference type="Proteomes" id="UP001515480"/>
    </source>
</evidence>
<evidence type="ECO:0000256" key="2">
    <source>
        <dbReference type="ARBA" id="ARBA00022676"/>
    </source>
</evidence>
<keyword evidence="5" id="KW-0735">Signal-anchor</keyword>
<evidence type="ECO:0000256" key="4">
    <source>
        <dbReference type="ARBA" id="ARBA00022692"/>
    </source>
</evidence>
<dbReference type="EMBL" id="JBGBPQ010000010">
    <property type="protein sequence ID" value="KAL1518892.1"/>
    <property type="molecule type" value="Genomic_DNA"/>
</dbReference>
<evidence type="ECO:0000256" key="6">
    <source>
        <dbReference type="ARBA" id="ARBA00022989"/>
    </source>
</evidence>
<evidence type="ECO:0000313" key="10">
    <source>
        <dbReference type="EMBL" id="KAL1518892.1"/>
    </source>
</evidence>
<keyword evidence="11" id="KW-1185">Reference proteome</keyword>
<dbReference type="AlphaFoldDB" id="A0AB34JCM8"/>
<feature type="domain" description="Fringe-like glycosyltransferase" evidence="9">
    <location>
        <begin position="187"/>
        <end position="281"/>
    </location>
</feature>
<keyword evidence="6" id="KW-1133">Transmembrane helix</keyword>